<accession>A0AAV8X8T5</accession>
<evidence type="ECO:0008006" key="3">
    <source>
        <dbReference type="Google" id="ProtNLM"/>
    </source>
</evidence>
<dbReference type="SUPFAM" id="SSF54928">
    <property type="entry name" value="RNA-binding domain, RBD"/>
    <property type="match status" value="1"/>
</dbReference>
<evidence type="ECO:0000313" key="2">
    <source>
        <dbReference type="Proteomes" id="UP001162162"/>
    </source>
</evidence>
<gene>
    <name evidence="1" type="ORF">NQ318_012937</name>
</gene>
<reference evidence="1" key="1">
    <citation type="journal article" date="2023" name="Insect Mol. Biol.">
        <title>Genome sequencing provides insights into the evolution of gene families encoding plant cell wall-degrading enzymes in longhorned beetles.</title>
        <authorList>
            <person name="Shin N.R."/>
            <person name="Okamura Y."/>
            <person name="Kirsch R."/>
            <person name="Pauchet Y."/>
        </authorList>
    </citation>
    <scope>NUCLEOTIDE SEQUENCE</scope>
    <source>
        <strain evidence="1">AMC_N1</strain>
    </source>
</reference>
<keyword evidence="2" id="KW-1185">Reference proteome</keyword>
<sequence length="111" mass="12402">MRMRYDNLFVHYMPVLGVYLYRVRLRFGAQFGWVTKFDSLGIQLTNIQLLQNHKSEILRIASGASGVVLGMDVGVPLSTPRGFGFITFTDPASVDKVLAQGTHELDGKKVE</sequence>
<dbReference type="Gene3D" id="3.30.70.330">
    <property type="match status" value="1"/>
</dbReference>
<evidence type="ECO:0000313" key="1">
    <source>
        <dbReference type="EMBL" id="KAJ8935367.1"/>
    </source>
</evidence>
<proteinExistence type="predicted"/>
<organism evidence="1 2">
    <name type="scientific">Aromia moschata</name>
    <dbReference type="NCBI Taxonomy" id="1265417"/>
    <lineage>
        <taxon>Eukaryota</taxon>
        <taxon>Metazoa</taxon>
        <taxon>Ecdysozoa</taxon>
        <taxon>Arthropoda</taxon>
        <taxon>Hexapoda</taxon>
        <taxon>Insecta</taxon>
        <taxon>Pterygota</taxon>
        <taxon>Neoptera</taxon>
        <taxon>Endopterygota</taxon>
        <taxon>Coleoptera</taxon>
        <taxon>Polyphaga</taxon>
        <taxon>Cucujiformia</taxon>
        <taxon>Chrysomeloidea</taxon>
        <taxon>Cerambycidae</taxon>
        <taxon>Cerambycinae</taxon>
        <taxon>Callichromatini</taxon>
        <taxon>Aromia</taxon>
    </lineage>
</organism>
<dbReference type="InterPro" id="IPR012677">
    <property type="entry name" value="Nucleotide-bd_a/b_plait_sf"/>
</dbReference>
<dbReference type="Proteomes" id="UP001162162">
    <property type="component" value="Unassembled WGS sequence"/>
</dbReference>
<dbReference type="EMBL" id="JAPWTK010000887">
    <property type="protein sequence ID" value="KAJ8935367.1"/>
    <property type="molecule type" value="Genomic_DNA"/>
</dbReference>
<name>A0AAV8X8T5_9CUCU</name>
<dbReference type="InterPro" id="IPR035979">
    <property type="entry name" value="RBD_domain_sf"/>
</dbReference>
<dbReference type="GO" id="GO:0003676">
    <property type="term" value="F:nucleic acid binding"/>
    <property type="evidence" value="ECO:0007669"/>
    <property type="project" value="InterPro"/>
</dbReference>
<dbReference type="AlphaFoldDB" id="A0AAV8X8T5"/>
<protein>
    <recommendedName>
        <fullName evidence="3">RRM domain-containing protein</fullName>
    </recommendedName>
</protein>
<comment type="caution">
    <text evidence="1">The sequence shown here is derived from an EMBL/GenBank/DDBJ whole genome shotgun (WGS) entry which is preliminary data.</text>
</comment>